<dbReference type="InterPro" id="IPR010178">
    <property type="entry name" value="Lit"/>
</dbReference>
<gene>
    <name evidence="2" type="ORF">IAB90_01895</name>
</gene>
<evidence type="ECO:0000256" key="1">
    <source>
        <dbReference type="SAM" id="Phobius"/>
    </source>
</evidence>
<dbReference type="Proteomes" id="UP000824179">
    <property type="component" value="Unassembled WGS sequence"/>
</dbReference>
<accession>A0A9D1AG44</accession>
<keyword evidence="1" id="KW-1133">Transmembrane helix</keyword>
<name>A0A9D1AG44_9FIRM</name>
<dbReference type="EMBL" id="DVHB01000037">
    <property type="protein sequence ID" value="HIR39111.1"/>
    <property type="molecule type" value="Genomic_DNA"/>
</dbReference>
<evidence type="ECO:0000313" key="3">
    <source>
        <dbReference type="Proteomes" id="UP000824179"/>
    </source>
</evidence>
<organism evidence="2 3">
    <name type="scientific">Candidatus Coproplasma stercoripullorum</name>
    <dbReference type="NCBI Taxonomy" id="2840751"/>
    <lineage>
        <taxon>Bacteria</taxon>
        <taxon>Bacillati</taxon>
        <taxon>Bacillota</taxon>
        <taxon>Clostridia</taxon>
        <taxon>Eubacteriales</taxon>
        <taxon>Candidatus Coproplasma</taxon>
    </lineage>
</organism>
<feature type="transmembrane region" description="Helical" evidence="1">
    <location>
        <begin position="136"/>
        <end position="158"/>
    </location>
</feature>
<evidence type="ECO:0000313" key="2">
    <source>
        <dbReference type="EMBL" id="HIR39111.1"/>
    </source>
</evidence>
<dbReference type="NCBIfam" id="TIGR01906">
    <property type="entry name" value="integ_TIGR01906"/>
    <property type="match status" value="1"/>
</dbReference>
<keyword evidence="1" id="KW-0472">Membrane</keyword>
<proteinExistence type="predicted"/>
<keyword evidence="1" id="KW-0812">Transmembrane</keyword>
<dbReference type="Pfam" id="PF07314">
    <property type="entry name" value="Lit"/>
    <property type="match status" value="1"/>
</dbReference>
<dbReference type="AlphaFoldDB" id="A0A9D1AG44"/>
<reference evidence="2" key="2">
    <citation type="journal article" date="2021" name="PeerJ">
        <title>Extensive microbial diversity within the chicken gut microbiome revealed by metagenomics and culture.</title>
        <authorList>
            <person name="Gilroy R."/>
            <person name="Ravi A."/>
            <person name="Getino M."/>
            <person name="Pursley I."/>
            <person name="Horton D.L."/>
            <person name="Alikhan N.F."/>
            <person name="Baker D."/>
            <person name="Gharbi K."/>
            <person name="Hall N."/>
            <person name="Watson M."/>
            <person name="Adriaenssens E.M."/>
            <person name="Foster-Nyarko E."/>
            <person name="Jarju S."/>
            <person name="Secka A."/>
            <person name="Antonio M."/>
            <person name="Oren A."/>
            <person name="Chaudhuri R.R."/>
            <person name="La Ragione R."/>
            <person name="Hildebrand F."/>
            <person name="Pallen M.J."/>
        </authorList>
    </citation>
    <scope>NUCLEOTIDE SEQUENCE</scope>
    <source>
        <strain evidence="2">ChiW25-3613</strain>
    </source>
</reference>
<sequence>MNISKAGHAVNRAVTAVFVIALFAFLLSFAISLPILNRWFYYIQIDTLNLEQASGHTYAEIKEAFDEIMDYLLLPGREFGEGVFPYSEEGAAHFMDCKPLFVLDVALAGASAGVLIIILALHFTKTIRLCSAKGHSAAFYTAIAAVVLPIVLGCLIALDFGRAFEIFHAILFPGKDNWLFNPRTDPIIYVLPTQFFMNCAIFIGVGLVAFSGAIIAGDCITMYRRGGAYAIRQKYIRPQPQIKRYKYKKYLNN</sequence>
<feature type="transmembrane region" description="Helical" evidence="1">
    <location>
        <begin position="100"/>
        <end position="124"/>
    </location>
</feature>
<protein>
    <submittedName>
        <fullName evidence="2">TIGR01906 family membrane protein</fullName>
    </submittedName>
</protein>
<feature type="transmembrane region" description="Helical" evidence="1">
    <location>
        <begin position="195"/>
        <end position="216"/>
    </location>
</feature>
<reference evidence="2" key="1">
    <citation type="submission" date="2020-10" db="EMBL/GenBank/DDBJ databases">
        <authorList>
            <person name="Gilroy R."/>
        </authorList>
    </citation>
    <scope>NUCLEOTIDE SEQUENCE</scope>
    <source>
        <strain evidence="2">ChiW25-3613</strain>
    </source>
</reference>
<comment type="caution">
    <text evidence="2">The sequence shown here is derived from an EMBL/GenBank/DDBJ whole genome shotgun (WGS) entry which is preliminary data.</text>
</comment>
<feature type="transmembrane region" description="Helical" evidence="1">
    <location>
        <begin position="12"/>
        <end position="36"/>
    </location>
</feature>